<dbReference type="InterPro" id="IPR020846">
    <property type="entry name" value="MFS_dom"/>
</dbReference>
<dbReference type="EMBL" id="VXIV02001243">
    <property type="protein sequence ID" value="KAF6033766.1"/>
    <property type="molecule type" value="Genomic_DNA"/>
</dbReference>
<dbReference type="PANTHER" id="PTHR11360:SF284">
    <property type="entry name" value="EG:103B4.3 PROTEIN-RELATED"/>
    <property type="match status" value="1"/>
</dbReference>
<comment type="caution">
    <text evidence="4">The sequence shown here is derived from an EMBL/GenBank/DDBJ whole genome shotgun (WGS) entry which is preliminary data.</text>
</comment>
<feature type="transmembrane region" description="Helical" evidence="2">
    <location>
        <begin position="59"/>
        <end position="79"/>
    </location>
</feature>
<dbReference type="PANTHER" id="PTHR11360">
    <property type="entry name" value="MONOCARBOXYLATE TRANSPORTER"/>
    <property type="match status" value="1"/>
</dbReference>
<dbReference type="Proteomes" id="UP000593567">
    <property type="component" value="Unassembled WGS sequence"/>
</dbReference>
<feature type="transmembrane region" description="Helical" evidence="2">
    <location>
        <begin position="143"/>
        <end position="163"/>
    </location>
</feature>
<accession>A0A7J7K871</accession>
<dbReference type="InterPro" id="IPR036259">
    <property type="entry name" value="MFS_trans_sf"/>
</dbReference>
<feature type="domain" description="Major facilitator superfamily (MFS) profile" evidence="3">
    <location>
        <begin position="21"/>
        <end position="205"/>
    </location>
</feature>
<dbReference type="SUPFAM" id="SSF103473">
    <property type="entry name" value="MFS general substrate transporter"/>
    <property type="match status" value="1"/>
</dbReference>
<evidence type="ECO:0000259" key="3">
    <source>
        <dbReference type="PROSITE" id="PS50850"/>
    </source>
</evidence>
<sequence length="205" mass="22598">MPQLCCKPNSQKDKGYAWFISVASFLLNFTHTGFTFGIAGNLTIAHQQFFNINLQNGSLAGSIHFGALLMFGPLASVMIKKFGCRITQITGGTCILLGFALSVLSRQLWHAVVLYSILAGIGVSFCFNASSVILTIYFERFKYIAFSFARLGTYLGTVLWPLISQYFLTKFGYSYAMGIMSTFTLINIFTGILFVEPCPYNGSGN</sequence>
<organism evidence="4 5">
    <name type="scientific">Bugula neritina</name>
    <name type="common">Brown bryozoan</name>
    <name type="synonym">Sertularia neritina</name>
    <dbReference type="NCBI Taxonomy" id="10212"/>
    <lineage>
        <taxon>Eukaryota</taxon>
        <taxon>Metazoa</taxon>
        <taxon>Spiralia</taxon>
        <taxon>Lophotrochozoa</taxon>
        <taxon>Bryozoa</taxon>
        <taxon>Gymnolaemata</taxon>
        <taxon>Cheilostomatida</taxon>
        <taxon>Flustrina</taxon>
        <taxon>Buguloidea</taxon>
        <taxon>Bugulidae</taxon>
        <taxon>Bugula</taxon>
    </lineage>
</organism>
<keyword evidence="2" id="KW-1133">Transmembrane helix</keyword>
<dbReference type="GO" id="GO:0016020">
    <property type="term" value="C:membrane"/>
    <property type="evidence" value="ECO:0007669"/>
    <property type="project" value="UniProtKB-SubCell"/>
</dbReference>
<comment type="subcellular location">
    <subcellularLocation>
        <location evidence="1">Membrane</location>
        <topology evidence="1">Multi-pass membrane protein</topology>
    </subcellularLocation>
</comment>
<gene>
    <name evidence="4" type="ORF">EB796_007927</name>
</gene>
<feature type="transmembrane region" description="Helical" evidence="2">
    <location>
        <begin position="16"/>
        <end position="39"/>
    </location>
</feature>
<keyword evidence="2" id="KW-0472">Membrane</keyword>
<dbReference type="OrthoDB" id="6499973at2759"/>
<feature type="transmembrane region" description="Helical" evidence="2">
    <location>
        <begin position="175"/>
        <end position="195"/>
    </location>
</feature>
<keyword evidence="2" id="KW-0812">Transmembrane</keyword>
<dbReference type="AlphaFoldDB" id="A0A7J7K871"/>
<feature type="transmembrane region" description="Helical" evidence="2">
    <location>
        <begin position="86"/>
        <end position="105"/>
    </location>
</feature>
<proteinExistence type="predicted"/>
<dbReference type="Gene3D" id="1.20.1250.20">
    <property type="entry name" value="MFS general substrate transporter like domains"/>
    <property type="match status" value="1"/>
</dbReference>
<name>A0A7J7K871_BUGNE</name>
<evidence type="ECO:0000313" key="4">
    <source>
        <dbReference type="EMBL" id="KAF6033766.1"/>
    </source>
</evidence>
<evidence type="ECO:0000256" key="1">
    <source>
        <dbReference type="ARBA" id="ARBA00004141"/>
    </source>
</evidence>
<dbReference type="InterPro" id="IPR011701">
    <property type="entry name" value="MFS"/>
</dbReference>
<dbReference type="Pfam" id="PF07690">
    <property type="entry name" value="MFS_1"/>
    <property type="match status" value="1"/>
</dbReference>
<evidence type="ECO:0000256" key="2">
    <source>
        <dbReference type="SAM" id="Phobius"/>
    </source>
</evidence>
<dbReference type="PROSITE" id="PS50850">
    <property type="entry name" value="MFS"/>
    <property type="match status" value="1"/>
</dbReference>
<reference evidence="4" key="1">
    <citation type="submission" date="2020-06" db="EMBL/GenBank/DDBJ databases">
        <title>Draft genome of Bugula neritina, a colonial animal packing powerful symbionts and potential medicines.</title>
        <authorList>
            <person name="Rayko M."/>
        </authorList>
    </citation>
    <scope>NUCLEOTIDE SEQUENCE [LARGE SCALE GENOMIC DNA]</scope>
    <source>
        <strain evidence="4">Kwan_BN1</strain>
    </source>
</reference>
<protein>
    <recommendedName>
        <fullName evidence="3">Major facilitator superfamily (MFS) profile domain-containing protein</fullName>
    </recommendedName>
</protein>
<feature type="transmembrane region" description="Helical" evidence="2">
    <location>
        <begin position="111"/>
        <end position="136"/>
    </location>
</feature>
<evidence type="ECO:0000313" key="5">
    <source>
        <dbReference type="Proteomes" id="UP000593567"/>
    </source>
</evidence>
<keyword evidence="5" id="KW-1185">Reference proteome</keyword>
<dbReference type="InterPro" id="IPR050327">
    <property type="entry name" value="Proton-linked_MCT"/>
</dbReference>
<dbReference type="GO" id="GO:0022857">
    <property type="term" value="F:transmembrane transporter activity"/>
    <property type="evidence" value="ECO:0007669"/>
    <property type="project" value="InterPro"/>
</dbReference>